<feature type="region of interest" description="Disordered" evidence="1">
    <location>
        <begin position="51"/>
        <end position="73"/>
    </location>
</feature>
<comment type="caution">
    <text evidence="2">The sequence shown here is derived from an EMBL/GenBank/DDBJ whole genome shotgun (WGS) entry which is preliminary data.</text>
</comment>
<dbReference type="Proteomes" id="UP000190744">
    <property type="component" value="Unassembled WGS sequence"/>
</dbReference>
<evidence type="ECO:0000256" key="1">
    <source>
        <dbReference type="SAM" id="MobiDB-lite"/>
    </source>
</evidence>
<evidence type="ECO:0000313" key="2">
    <source>
        <dbReference type="EMBL" id="OOQ81830.1"/>
    </source>
</evidence>
<gene>
    <name evidence="2" type="ORF">PEBR_43337</name>
</gene>
<evidence type="ECO:0000313" key="3">
    <source>
        <dbReference type="Proteomes" id="UP000190744"/>
    </source>
</evidence>
<protein>
    <submittedName>
        <fullName evidence="2">Uncharacterized protein</fullName>
    </submittedName>
</protein>
<name>A0A1S9R955_PENBI</name>
<reference evidence="3" key="1">
    <citation type="submission" date="2015-09" db="EMBL/GenBank/DDBJ databases">
        <authorList>
            <person name="Fill T.P."/>
            <person name="Baretta J.F."/>
            <person name="de Almeida L.G."/>
            <person name="Rocha M."/>
            <person name="de Souza D.H."/>
            <person name="Malavazi I."/>
            <person name="Cerdeira L.T."/>
            <person name="Hong H."/>
            <person name="Samborskyy M."/>
            <person name="de Vasconcelos A.T."/>
            <person name="Leadlay P."/>
            <person name="Rodrigues-Filho E."/>
        </authorList>
    </citation>
    <scope>NUCLEOTIDE SEQUENCE [LARGE SCALE GENOMIC DNA]</scope>
    <source>
        <strain evidence="3">LaBioMMi 136</strain>
    </source>
</reference>
<dbReference type="EMBL" id="LJBN01000238">
    <property type="protein sequence ID" value="OOQ81830.1"/>
    <property type="molecule type" value="Genomic_DNA"/>
</dbReference>
<sequence>MSSQKSRPAYVSNGQALSSPPLSVRLNRFTESVYLFLGLYFHFVPSIPLSDQHADTQPAHSSTPMPPPRDRSSTFVTEIPRLDLLLNGALVPAPPALMSIVEAPGVEARALAGWTMSEGRSARAAAEWR</sequence>
<organism evidence="2 3">
    <name type="scientific">Penicillium brasilianum</name>
    <dbReference type="NCBI Taxonomy" id="104259"/>
    <lineage>
        <taxon>Eukaryota</taxon>
        <taxon>Fungi</taxon>
        <taxon>Dikarya</taxon>
        <taxon>Ascomycota</taxon>
        <taxon>Pezizomycotina</taxon>
        <taxon>Eurotiomycetes</taxon>
        <taxon>Eurotiomycetidae</taxon>
        <taxon>Eurotiales</taxon>
        <taxon>Aspergillaceae</taxon>
        <taxon>Penicillium</taxon>
    </lineage>
</organism>
<accession>A0A1S9R955</accession>
<proteinExistence type="predicted"/>
<dbReference type="AlphaFoldDB" id="A0A1S9R955"/>